<dbReference type="InterPro" id="IPR013783">
    <property type="entry name" value="Ig-like_fold"/>
</dbReference>
<dbReference type="SUPFAM" id="SSF55486">
    <property type="entry name" value="Metalloproteases ('zincins'), catalytic domain"/>
    <property type="match status" value="1"/>
</dbReference>
<evidence type="ECO:0000256" key="6">
    <source>
        <dbReference type="ARBA" id="ARBA00022833"/>
    </source>
</evidence>
<evidence type="ECO:0000256" key="2">
    <source>
        <dbReference type="ARBA" id="ARBA00022670"/>
    </source>
</evidence>
<dbReference type="NCBIfam" id="NF038128">
    <property type="entry name" value="choice_anch_J"/>
    <property type="match status" value="1"/>
</dbReference>
<evidence type="ECO:0000313" key="12">
    <source>
        <dbReference type="EMBL" id="MFC5268987.1"/>
    </source>
</evidence>
<dbReference type="Pfam" id="PF05572">
    <property type="entry name" value="Peptidase_M43"/>
    <property type="match status" value="1"/>
</dbReference>
<evidence type="ECO:0000256" key="1">
    <source>
        <dbReference type="ARBA" id="ARBA00008721"/>
    </source>
</evidence>
<dbReference type="Pfam" id="PF18962">
    <property type="entry name" value="Por_Secre_tail"/>
    <property type="match status" value="1"/>
</dbReference>
<keyword evidence="2" id="KW-0645">Protease</keyword>
<feature type="domain" description="Secretion system C-terminal sorting" evidence="11">
    <location>
        <begin position="632"/>
        <end position="705"/>
    </location>
</feature>
<keyword evidence="5" id="KW-0378">Hydrolase</keyword>
<evidence type="ECO:0000259" key="10">
    <source>
        <dbReference type="Pfam" id="PF05572"/>
    </source>
</evidence>
<reference evidence="13" key="1">
    <citation type="journal article" date="2019" name="Int. J. Syst. Evol. Microbiol.">
        <title>The Global Catalogue of Microorganisms (GCM) 10K type strain sequencing project: providing services to taxonomists for standard genome sequencing and annotation.</title>
        <authorList>
            <consortium name="The Broad Institute Genomics Platform"/>
            <consortium name="The Broad Institute Genome Sequencing Center for Infectious Disease"/>
            <person name="Wu L."/>
            <person name="Ma J."/>
        </authorList>
    </citation>
    <scope>NUCLEOTIDE SEQUENCE [LARGE SCALE GENOMIC DNA]</scope>
    <source>
        <strain evidence="13">KACC 12602</strain>
    </source>
</reference>
<dbReference type="GO" id="GO:0008237">
    <property type="term" value="F:metallopeptidase activity"/>
    <property type="evidence" value="ECO:0007669"/>
    <property type="project" value="UniProtKB-KW"/>
</dbReference>
<feature type="signal peptide" evidence="9">
    <location>
        <begin position="1"/>
        <end position="20"/>
    </location>
</feature>
<proteinExistence type="inferred from homology"/>
<evidence type="ECO:0000256" key="3">
    <source>
        <dbReference type="ARBA" id="ARBA00022723"/>
    </source>
</evidence>
<feature type="domain" description="Peptidase M43 pregnancy-associated plasma-A" evidence="10">
    <location>
        <begin position="165"/>
        <end position="313"/>
    </location>
</feature>
<evidence type="ECO:0000256" key="5">
    <source>
        <dbReference type="ARBA" id="ARBA00022801"/>
    </source>
</evidence>
<dbReference type="PANTHER" id="PTHR47466">
    <property type="match status" value="1"/>
</dbReference>
<evidence type="ECO:0000256" key="8">
    <source>
        <dbReference type="ARBA" id="ARBA00023157"/>
    </source>
</evidence>
<accession>A0ABW0E530</accession>
<evidence type="ECO:0000256" key="7">
    <source>
        <dbReference type="ARBA" id="ARBA00023049"/>
    </source>
</evidence>
<comment type="similarity">
    <text evidence="1">Belongs to the peptidase M43B family.</text>
</comment>
<dbReference type="RefSeq" id="WP_378015386.1">
    <property type="nucleotide sequence ID" value="NZ_JBHSKT010000001.1"/>
</dbReference>
<organism evidence="12 13">
    <name type="scientific">Adhaeribacter terreus</name>
    <dbReference type="NCBI Taxonomy" id="529703"/>
    <lineage>
        <taxon>Bacteria</taxon>
        <taxon>Pseudomonadati</taxon>
        <taxon>Bacteroidota</taxon>
        <taxon>Cytophagia</taxon>
        <taxon>Cytophagales</taxon>
        <taxon>Hymenobacteraceae</taxon>
        <taxon>Adhaeribacter</taxon>
    </lineage>
</organism>
<dbReference type="InterPro" id="IPR024079">
    <property type="entry name" value="MetalloPept_cat_dom_sf"/>
</dbReference>
<keyword evidence="3" id="KW-0479">Metal-binding</keyword>
<dbReference type="PANTHER" id="PTHR47466:SF1">
    <property type="entry name" value="METALLOPROTEASE MEP1 (AFU_ORTHOLOGUE AFUA_1G07730)-RELATED"/>
    <property type="match status" value="1"/>
</dbReference>
<dbReference type="NCBIfam" id="TIGR04183">
    <property type="entry name" value="Por_Secre_tail"/>
    <property type="match status" value="1"/>
</dbReference>
<dbReference type="Gene3D" id="3.40.390.10">
    <property type="entry name" value="Collagenase (Catalytic Domain)"/>
    <property type="match status" value="1"/>
</dbReference>
<comment type="caution">
    <text evidence="12">The sequence shown here is derived from an EMBL/GenBank/DDBJ whole genome shotgun (WGS) entry which is preliminary data.</text>
</comment>
<evidence type="ECO:0000256" key="9">
    <source>
        <dbReference type="SAM" id="SignalP"/>
    </source>
</evidence>
<protein>
    <submittedName>
        <fullName evidence="12">M43 family zinc metalloprotease</fullName>
    </submittedName>
</protein>
<dbReference type="Gene3D" id="2.60.40.10">
    <property type="entry name" value="Immunoglobulins"/>
    <property type="match status" value="1"/>
</dbReference>
<name>A0ABW0E530_9BACT</name>
<dbReference type="CDD" id="cd04275">
    <property type="entry name" value="ZnMc_pappalysin_like"/>
    <property type="match status" value="1"/>
</dbReference>
<keyword evidence="8" id="KW-1015">Disulfide bond</keyword>
<keyword evidence="7 12" id="KW-0482">Metalloprotease</keyword>
<dbReference type="InterPro" id="IPR008754">
    <property type="entry name" value="Peptidase_M43"/>
</dbReference>
<evidence type="ECO:0000259" key="11">
    <source>
        <dbReference type="Pfam" id="PF18962"/>
    </source>
</evidence>
<feature type="chain" id="PRO_5045535229" evidence="9">
    <location>
        <begin position="21"/>
        <end position="712"/>
    </location>
</feature>
<dbReference type="InterPro" id="IPR026444">
    <property type="entry name" value="Secre_tail"/>
</dbReference>
<keyword evidence="13" id="KW-1185">Reference proteome</keyword>
<keyword evidence="4 9" id="KW-0732">Signal</keyword>
<gene>
    <name evidence="12" type="ORF">ACFPIB_00085</name>
</gene>
<sequence>MIKKLLVGVGLLLSFPSALLAQRNCGTMDHLDKLELQEPGTKARLQQVDSKIAKLQSQGANQKTNGVITIPVVVHVVYRTASQNISQAQIQSQIDVLNEDFSKTNADRVNTPAAFKPLAGDMQIRFELAQRDPNGDPTTGITRTQTNSSTFGLDDAMKFTARGGHDAWNRNKYMNIWVCNLGGGLLGYAQFPGSGPANTDGVVIGYNYFGRTGTVSYPFNKGRTATHEVGHWLGLYHIWGDEPSCANDDKVADTPLQKRENYGCPTFPQTTSAGGACAAGSPGSMFMNYMDYVDDACMNLFTVGQVSRAQTMLQNVRPTILTSDGHLPVNIKPLDASILQIDRPNGVSCDQNITPKAILKNQGTVALTSATISYQVDNGPAQTLKWTGDLKIYEFEEITLPASTVSFGAHNLTVSVTSPNGATDNDPANDAQTINFTVIEKTAGLALPFTEGFEADAFPKQGWKLDNPDKGITWERTTLAAYEGLHSAYINNYDYEYVGEADELQMPALDLSNAVEPKLTFRLAYTATDFSAGANADTLEILASTDCGVTFKSLYKKYGRSLATITDPVGTPFFPDTSQWGIDTVLLENYIGEKNVLLKFRSKTGYENNLFIDAVRVASKAEAPQPNASLVIFPNPTTGRLTLQMPGKNNAEAKILVLNSIGQEIMNEKLTPVDGKIKLNMVGKADGIYIIHVISEGKTYKQKLVLDQTKAR</sequence>
<evidence type="ECO:0000313" key="13">
    <source>
        <dbReference type="Proteomes" id="UP001596161"/>
    </source>
</evidence>
<dbReference type="EMBL" id="JBHSKT010000001">
    <property type="protein sequence ID" value="MFC5268987.1"/>
    <property type="molecule type" value="Genomic_DNA"/>
</dbReference>
<dbReference type="Proteomes" id="UP001596161">
    <property type="component" value="Unassembled WGS sequence"/>
</dbReference>
<keyword evidence="6" id="KW-0862">Zinc</keyword>
<evidence type="ECO:0000256" key="4">
    <source>
        <dbReference type="ARBA" id="ARBA00022729"/>
    </source>
</evidence>